<dbReference type="AlphaFoldDB" id="A0AAV1WV65"/>
<dbReference type="EMBL" id="CAXHTB010000009">
    <property type="protein sequence ID" value="CAL0312914.1"/>
    <property type="molecule type" value="Genomic_DNA"/>
</dbReference>
<protein>
    <submittedName>
        <fullName evidence="2">Uncharacterized protein</fullName>
    </submittedName>
</protein>
<dbReference type="Proteomes" id="UP001497480">
    <property type="component" value="Unassembled WGS sequence"/>
</dbReference>
<proteinExistence type="predicted"/>
<keyword evidence="3" id="KW-1185">Reference proteome</keyword>
<evidence type="ECO:0000313" key="2">
    <source>
        <dbReference type="EMBL" id="CAL0312914.1"/>
    </source>
</evidence>
<reference evidence="2 3" key="1">
    <citation type="submission" date="2024-03" db="EMBL/GenBank/DDBJ databases">
        <authorList>
            <person name="Martinez-Hernandez J."/>
        </authorList>
    </citation>
    <scope>NUCLEOTIDE SEQUENCE [LARGE SCALE GENOMIC DNA]</scope>
</reference>
<organism evidence="2 3">
    <name type="scientific">Lupinus luteus</name>
    <name type="common">European yellow lupine</name>
    <dbReference type="NCBI Taxonomy" id="3873"/>
    <lineage>
        <taxon>Eukaryota</taxon>
        <taxon>Viridiplantae</taxon>
        <taxon>Streptophyta</taxon>
        <taxon>Embryophyta</taxon>
        <taxon>Tracheophyta</taxon>
        <taxon>Spermatophyta</taxon>
        <taxon>Magnoliopsida</taxon>
        <taxon>eudicotyledons</taxon>
        <taxon>Gunneridae</taxon>
        <taxon>Pentapetalae</taxon>
        <taxon>rosids</taxon>
        <taxon>fabids</taxon>
        <taxon>Fabales</taxon>
        <taxon>Fabaceae</taxon>
        <taxon>Papilionoideae</taxon>
        <taxon>50 kb inversion clade</taxon>
        <taxon>genistoids sensu lato</taxon>
        <taxon>core genistoids</taxon>
        <taxon>Genisteae</taxon>
        <taxon>Lupinus</taxon>
    </lineage>
</organism>
<accession>A0AAV1WV65</accession>
<evidence type="ECO:0000313" key="3">
    <source>
        <dbReference type="Proteomes" id="UP001497480"/>
    </source>
</evidence>
<sequence>MNEEDLPKQQSKDENLKQPQKRMDNLTKIVENQEVDLVINLEIDRSTNIEDLERVSSPTMPHASEDDGDPTPQQMVSVIDDPANEDQNMLQHIQVEEFEILDQATNSNVLAAQESRLVGRLWADDEMPDEEIEISAQPAYTKKYKLVMVFVSAFVKEKSHLMEYNNLDSLLCLYKKDLPKAHANELIVFGYLNFE</sequence>
<name>A0AAV1WV65_LUPLU</name>
<evidence type="ECO:0000256" key="1">
    <source>
        <dbReference type="SAM" id="MobiDB-lite"/>
    </source>
</evidence>
<gene>
    <name evidence="2" type="ORF">LLUT_LOCUS13974</name>
</gene>
<comment type="caution">
    <text evidence="2">The sequence shown here is derived from an EMBL/GenBank/DDBJ whole genome shotgun (WGS) entry which is preliminary data.</text>
</comment>
<feature type="region of interest" description="Disordered" evidence="1">
    <location>
        <begin position="50"/>
        <end position="71"/>
    </location>
</feature>
<feature type="region of interest" description="Disordered" evidence="1">
    <location>
        <begin position="1"/>
        <end position="25"/>
    </location>
</feature>